<dbReference type="EMBL" id="BKBQ01000025">
    <property type="protein sequence ID" value="GEQ54791.1"/>
    <property type="molecule type" value="Genomic_DNA"/>
</dbReference>
<name>A0AAN4UCE7_9ENTE</name>
<organism evidence="2 3">
    <name type="scientific">Tetragenococcus koreensis</name>
    <dbReference type="NCBI Taxonomy" id="290335"/>
    <lineage>
        <taxon>Bacteria</taxon>
        <taxon>Bacillati</taxon>
        <taxon>Bacillota</taxon>
        <taxon>Bacilli</taxon>
        <taxon>Lactobacillales</taxon>
        <taxon>Enterococcaceae</taxon>
        <taxon>Tetragenococcus</taxon>
    </lineage>
</organism>
<evidence type="ECO:0000313" key="4">
    <source>
        <dbReference type="Proteomes" id="UP000886607"/>
    </source>
</evidence>
<evidence type="ECO:0000313" key="1">
    <source>
        <dbReference type="EMBL" id="GEQ49807.1"/>
    </source>
</evidence>
<protein>
    <submittedName>
        <fullName evidence="2">Uncharacterized protein</fullName>
    </submittedName>
</protein>
<reference evidence="2" key="1">
    <citation type="submission" date="2019-08" db="EMBL/GenBank/DDBJ databases">
        <authorList>
            <person name="Ishikawa M."/>
            <person name="Suzuki T."/>
            <person name="Matsutani M."/>
        </authorList>
    </citation>
    <scope>NUCLEOTIDE SEQUENCE</scope>
    <source>
        <strain evidence="2">7C1</strain>
        <strain evidence="1">8C4</strain>
    </source>
</reference>
<proteinExistence type="predicted"/>
<evidence type="ECO:0000313" key="2">
    <source>
        <dbReference type="EMBL" id="GEQ54791.1"/>
    </source>
</evidence>
<gene>
    <name evidence="1" type="ORF">TK11N_16590</name>
    <name evidence="2" type="ORF">TK2N_16350</name>
</gene>
<evidence type="ECO:0000313" key="3">
    <source>
        <dbReference type="Proteomes" id="UP000886597"/>
    </source>
</evidence>
<dbReference type="AlphaFoldDB" id="A0AAN4UCE7"/>
<dbReference type="Proteomes" id="UP000886607">
    <property type="component" value="Unassembled WGS sequence"/>
</dbReference>
<reference evidence="2" key="2">
    <citation type="journal article" date="2020" name="Int. Dairy J.">
        <title>Lactic acid bacterial diversity in Brie cheese focusing on salt concentration and pH of isolation medium and characterisation of halophilic and alkaliphilic lactic acid bacterial isolates.</title>
        <authorList>
            <person name="Unno R."/>
            <person name="Matsutani M."/>
            <person name="Suzuki T."/>
            <person name="Kodama K."/>
            <person name="Matsushita H."/>
            <person name="Yamasato K."/>
            <person name="Koizumi Y."/>
            <person name="Ishikawa M."/>
        </authorList>
    </citation>
    <scope>NUCLEOTIDE SEQUENCE</scope>
    <source>
        <strain evidence="2">7C1</strain>
        <strain evidence="1">8C4</strain>
    </source>
</reference>
<dbReference type="RefSeq" id="WP_202584134.1">
    <property type="nucleotide sequence ID" value="NZ_BKBO01000026.1"/>
</dbReference>
<comment type="caution">
    <text evidence="2">The sequence shown here is derived from an EMBL/GenBank/DDBJ whole genome shotgun (WGS) entry which is preliminary data.</text>
</comment>
<keyword evidence="4" id="KW-1185">Reference proteome</keyword>
<dbReference type="EMBL" id="BKBO01000026">
    <property type="protein sequence ID" value="GEQ49807.1"/>
    <property type="molecule type" value="Genomic_DNA"/>
</dbReference>
<dbReference type="Proteomes" id="UP000886597">
    <property type="component" value="Unassembled WGS sequence"/>
</dbReference>
<sequence>MINSYLNEVWENLFWQGMEAVLYGNGDIWVRQQGTQAWDEGDIIYKLPLSLDYWGDSYFVSTDEDGDLVKDETMKPDFIEDMTRQIKEGY</sequence>
<accession>A0AAN4UCE7</accession>